<dbReference type="PATRIC" id="fig|1321817.3.peg.1656"/>
<evidence type="ECO:0000313" key="2">
    <source>
        <dbReference type="EMBL" id="ERH14172.1"/>
    </source>
</evidence>
<dbReference type="Proteomes" id="UP000016481">
    <property type="component" value="Unassembled WGS sequence"/>
</dbReference>
<dbReference type="EMBL" id="AWSC01000089">
    <property type="protein sequence ID" value="ERH14172.1"/>
    <property type="molecule type" value="Genomic_DNA"/>
</dbReference>
<dbReference type="HOGENOM" id="CLU_127481_0_0_11"/>
<organism evidence="2 3">
    <name type="scientific">Actinomyces graevenitzii F0530</name>
    <dbReference type="NCBI Taxonomy" id="1321817"/>
    <lineage>
        <taxon>Bacteria</taxon>
        <taxon>Bacillati</taxon>
        <taxon>Actinomycetota</taxon>
        <taxon>Actinomycetes</taxon>
        <taxon>Actinomycetales</taxon>
        <taxon>Actinomycetaceae</taxon>
        <taxon>Actinomyces</taxon>
    </lineage>
</organism>
<dbReference type="AlphaFoldDB" id="U1R6P3"/>
<feature type="compositionally biased region" description="Gly residues" evidence="1">
    <location>
        <begin position="53"/>
        <end position="63"/>
    </location>
</feature>
<evidence type="ECO:0000313" key="3">
    <source>
        <dbReference type="Proteomes" id="UP000016481"/>
    </source>
</evidence>
<proteinExistence type="predicted"/>
<protein>
    <submittedName>
        <fullName evidence="2">Uncharacterized protein</fullName>
    </submittedName>
</protein>
<gene>
    <name evidence="2" type="ORF">HMPREF1978_01898</name>
</gene>
<comment type="caution">
    <text evidence="2">The sequence shown here is derived from an EMBL/GenBank/DDBJ whole genome shotgun (WGS) entry which is preliminary data.</text>
</comment>
<feature type="region of interest" description="Disordered" evidence="1">
    <location>
        <begin position="41"/>
        <end position="102"/>
    </location>
</feature>
<name>U1R6P3_9ACTO</name>
<sequence>MKSARVALGWPRLRRANGVDDVAAGVVGPAGCVGGPQNPGDGVAAAASSATGLGDGSGPGSSGATGAVAPKVGTDAVGPKTSTSAPKTGMTGVGSKTGATGPRQRLTQALGRGATLTRAAQEAGVSPQLAAVMVEQLRRSGSLLGATSLCASGLGACHSLEVDENTAIRCAGCPLSLKRTI</sequence>
<accession>U1R6P3</accession>
<dbReference type="RefSeq" id="WP_021604030.1">
    <property type="nucleotide sequence ID" value="NZ_KE951494.1"/>
</dbReference>
<reference evidence="2 3" key="1">
    <citation type="submission" date="2013-08" db="EMBL/GenBank/DDBJ databases">
        <authorList>
            <person name="Weinstock G."/>
            <person name="Sodergren E."/>
            <person name="Wylie T."/>
            <person name="Fulton L."/>
            <person name="Fulton R."/>
            <person name="Fronick C."/>
            <person name="O'Laughlin M."/>
            <person name="Godfrey J."/>
            <person name="Miner T."/>
            <person name="Herter B."/>
            <person name="Appelbaum E."/>
            <person name="Cordes M."/>
            <person name="Lek S."/>
            <person name="Wollam A."/>
            <person name="Pepin K.H."/>
            <person name="Palsikar V.B."/>
            <person name="Mitreva M."/>
            <person name="Wilson R.K."/>
        </authorList>
    </citation>
    <scope>NUCLEOTIDE SEQUENCE [LARGE SCALE GENOMIC DNA]</scope>
    <source>
        <strain evidence="2 3">F0530</strain>
    </source>
</reference>
<evidence type="ECO:0000256" key="1">
    <source>
        <dbReference type="SAM" id="MobiDB-lite"/>
    </source>
</evidence>